<reference evidence="2 3" key="1">
    <citation type="submission" date="2024-01" db="EMBL/GenBank/DDBJ databases">
        <title>Characterization of antibiotic resistant novel bacterial strains and their environmental applications.</title>
        <authorList>
            <person name="Manzoor S."/>
            <person name="Abbas S."/>
            <person name="Arshad M."/>
            <person name="Ahmed I."/>
        </authorList>
    </citation>
    <scope>NUCLEOTIDE SEQUENCE [LARGE SCALE GENOMIC DNA]</scope>
    <source>
        <strain evidence="2 3">NCCP-602</strain>
    </source>
</reference>
<evidence type="ECO:0000313" key="3">
    <source>
        <dbReference type="Proteomes" id="UP001498238"/>
    </source>
</evidence>
<sequence>MSLFQLVAGHRSGLSVDAAAVAGSRDDRLGEGMGPMRASGHGLRLGGMSEPSVTVTEIPDGAAIIDVREDDEWEAGHIEGAIHVPLGELPERLDDLPLDDDMYIICRTGGRSLRATAWLNLNGFDAFNVEGGMGSWNIDNGKPIVSETGQEPWVK</sequence>
<dbReference type="InterPro" id="IPR050229">
    <property type="entry name" value="GlpE_sulfurtransferase"/>
</dbReference>
<accession>A0ABN0SQB7</accession>
<dbReference type="Gene3D" id="3.40.250.10">
    <property type="entry name" value="Rhodanese-like domain"/>
    <property type="match status" value="1"/>
</dbReference>
<gene>
    <name evidence="2" type="ORF">NCCP602_25760</name>
</gene>
<dbReference type="CDD" id="cd00158">
    <property type="entry name" value="RHOD"/>
    <property type="match status" value="1"/>
</dbReference>
<dbReference type="SMART" id="SM00450">
    <property type="entry name" value="RHOD"/>
    <property type="match status" value="1"/>
</dbReference>
<evidence type="ECO:0000259" key="1">
    <source>
        <dbReference type="PROSITE" id="PS50206"/>
    </source>
</evidence>
<feature type="domain" description="Rhodanese" evidence="1">
    <location>
        <begin position="58"/>
        <end position="145"/>
    </location>
</feature>
<keyword evidence="3" id="KW-1185">Reference proteome</keyword>
<dbReference type="PANTHER" id="PTHR43031:SF1">
    <property type="entry name" value="PYRIDINE NUCLEOTIDE-DISULPHIDE OXIDOREDUCTASE"/>
    <property type="match status" value="1"/>
</dbReference>
<evidence type="ECO:0000313" key="2">
    <source>
        <dbReference type="EMBL" id="GAA0036615.1"/>
    </source>
</evidence>
<dbReference type="EMBL" id="BAAAAF010000011">
    <property type="protein sequence ID" value="GAA0036615.1"/>
    <property type="molecule type" value="Genomic_DNA"/>
</dbReference>
<proteinExistence type="predicted"/>
<dbReference type="InterPro" id="IPR001763">
    <property type="entry name" value="Rhodanese-like_dom"/>
</dbReference>
<dbReference type="Proteomes" id="UP001498238">
    <property type="component" value="Unassembled WGS sequence"/>
</dbReference>
<protein>
    <recommendedName>
        <fullName evidence="1">Rhodanese domain-containing protein</fullName>
    </recommendedName>
</protein>
<organism evidence="2 3">
    <name type="scientific">Brevibacterium metallidurans</name>
    <dbReference type="NCBI Taxonomy" id="1482676"/>
    <lineage>
        <taxon>Bacteria</taxon>
        <taxon>Bacillati</taxon>
        <taxon>Actinomycetota</taxon>
        <taxon>Actinomycetes</taxon>
        <taxon>Micrococcales</taxon>
        <taxon>Brevibacteriaceae</taxon>
        <taxon>Brevibacterium</taxon>
    </lineage>
</organism>
<dbReference type="Pfam" id="PF00581">
    <property type="entry name" value="Rhodanese"/>
    <property type="match status" value="1"/>
</dbReference>
<dbReference type="PROSITE" id="PS50206">
    <property type="entry name" value="RHODANESE_3"/>
    <property type="match status" value="1"/>
</dbReference>
<dbReference type="SUPFAM" id="SSF52821">
    <property type="entry name" value="Rhodanese/Cell cycle control phosphatase"/>
    <property type="match status" value="1"/>
</dbReference>
<comment type="caution">
    <text evidence="2">The sequence shown here is derived from an EMBL/GenBank/DDBJ whole genome shotgun (WGS) entry which is preliminary data.</text>
</comment>
<name>A0ABN0SQB7_9MICO</name>
<dbReference type="InterPro" id="IPR036873">
    <property type="entry name" value="Rhodanese-like_dom_sf"/>
</dbReference>
<dbReference type="PANTHER" id="PTHR43031">
    <property type="entry name" value="FAD-DEPENDENT OXIDOREDUCTASE"/>
    <property type="match status" value="1"/>
</dbReference>